<evidence type="ECO:0000256" key="3">
    <source>
        <dbReference type="ARBA" id="ARBA00021353"/>
    </source>
</evidence>
<evidence type="ECO:0000256" key="4">
    <source>
        <dbReference type="ARBA" id="ARBA00022692"/>
    </source>
</evidence>
<dbReference type="PANTHER" id="PTHR40021">
    <property type="entry name" value="DEFECT AT LOW TEMPERATURE PROTEIN 1"/>
    <property type="match status" value="1"/>
</dbReference>
<comment type="similarity">
    <text evidence="2 7">Belongs to the DLT1 family.</text>
</comment>
<organism evidence="8 9">
    <name type="scientific">Chytriomyces confervae</name>
    <dbReference type="NCBI Taxonomy" id="246404"/>
    <lineage>
        <taxon>Eukaryota</taxon>
        <taxon>Fungi</taxon>
        <taxon>Fungi incertae sedis</taxon>
        <taxon>Chytridiomycota</taxon>
        <taxon>Chytridiomycota incertae sedis</taxon>
        <taxon>Chytridiomycetes</taxon>
        <taxon>Chytridiales</taxon>
        <taxon>Chytriomycetaceae</taxon>
        <taxon>Chytriomyces</taxon>
    </lineage>
</organism>
<dbReference type="Proteomes" id="UP000320333">
    <property type="component" value="Unassembled WGS sequence"/>
</dbReference>
<evidence type="ECO:0000256" key="5">
    <source>
        <dbReference type="ARBA" id="ARBA00022989"/>
    </source>
</evidence>
<keyword evidence="5 7" id="KW-1133">Transmembrane helix</keyword>
<dbReference type="GO" id="GO:0016020">
    <property type="term" value="C:membrane"/>
    <property type="evidence" value="ECO:0007669"/>
    <property type="project" value="UniProtKB-SubCell"/>
</dbReference>
<comment type="subcellular location">
    <subcellularLocation>
        <location evidence="7">Membrane</location>
        <topology evidence="7">Multi-pass membrane protein</topology>
    </subcellularLocation>
</comment>
<name>A0A507CJS2_9FUNG</name>
<dbReference type="STRING" id="246404.A0A507CJS2"/>
<dbReference type="EMBL" id="QEAP01001864">
    <property type="protein sequence ID" value="TPX39992.1"/>
    <property type="molecule type" value="Genomic_DNA"/>
</dbReference>
<evidence type="ECO:0000256" key="1">
    <source>
        <dbReference type="ARBA" id="ARBA00002489"/>
    </source>
</evidence>
<protein>
    <recommendedName>
        <fullName evidence="3 7">Defect at low temperature protein 1</fullName>
    </recommendedName>
</protein>
<comment type="caution">
    <text evidence="8">The sequence shown here is derived from an EMBL/GenBank/DDBJ whole genome shotgun (WGS) entry which is preliminary data.</text>
</comment>
<evidence type="ECO:0000256" key="7">
    <source>
        <dbReference type="RuleBase" id="RU367100"/>
    </source>
</evidence>
<reference evidence="8 9" key="1">
    <citation type="journal article" date="2019" name="Sci. Rep.">
        <title>Comparative genomics of chytrid fungi reveal insights into the obligate biotrophic and pathogenic lifestyle of Synchytrium endobioticum.</title>
        <authorList>
            <person name="van de Vossenberg B.T.L.H."/>
            <person name="Warris S."/>
            <person name="Nguyen H.D.T."/>
            <person name="van Gent-Pelzer M.P.E."/>
            <person name="Joly D.L."/>
            <person name="van de Geest H.C."/>
            <person name="Bonants P.J.M."/>
            <person name="Smith D.S."/>
            <person name="Levesque C.A."/>
            <person name="van der Lee T.A.J."/>
        </authorList>
    </citation>
    <scope>NUCLEOTIDE SEQUENCE [LARGE SCALE GENOMIC DNA]</scope>
    <source>
        <strain evidence="8 9">CBS 675.73</strain>
    </source>
</reference>
<keyword evidence="9" id="KW-1185">Reference proteome</keyword>
<comment type="function">
    <text evidence="1 7">Required for growth under high-pressure and low-temperature conditions.</text>
</comment>
<dbReference type="AlphaFoldDB" id="A0A507CJS2"/>
<evidence type="ECO:0000256" key="6">
    <source>
        <dbReference type="ARBA" id="ARBA00023136"/>
    </source>
</evidence>
<keyword evidence="4 7" id="KW-0812">Transmembrane</keyword>
<dbReference type="InterPro" id="IPR038869">
    <property type="entry name" value="DLT1"/>
</dbReference>
<dbReference type="PANTHER" id="PTHR40021:SF1">
    <property type="entry name" value="DEFECT AT LOW TEMPERATURE PROTEIN 1"/>
    <property type="match status" value="1"/>
</dbReference>
<proteinExistence type="inferred from homology"/>
<gene>
    <name evidence="7" type="primary">DLT1</name>
    <name evidence="8" type="ORF">CcCBS67573_g10647</name>
</gene>
<evidence type="ECO:0000256" key="2">
    <source>
        <dbReference type="ARBA" id="ARBA00005550"/>
    </source>
</evidence>
<comment type="caution">
    <text evidence="7">Lacks conserved residue(s) required for the propagation of feature annotation.</text>
</comment>
<keyword evidence="6 7" id="KW-0472">Membrane</keyword>
<feature type="transmembrane region" description="Helical" evidence="7">
    <location>
        <begin position="41"/>
        <end position="64"/>
    </location>
</feature>
<evidence type="ECO:0000313" key="9">
    <source>
        <dbReference type="Proteomes" id="UP000320333"/>
    </source>
</evidence>
<evidence type="ECO:0000313" key="8">
    <source>
        <dbReference type="EMBL" id="TPX39992.1"/>
    </source>
</evidence>
<sequence length="223" mass="25216">MIKIWTFSSLLAMVAVTFALIGVCGLDLYIQILRIRESVAMLTTTLFILSGSLLALALFSVSILSVRKLRVARGLAQIPRNFVPINDHLPQSILLKAMQGMTESAAIRAAMKPLPHECHVDGYGRYDQDTPVHFKTAMRKTLSIFSDIVSKPDHDLAYNGHQPLQEYFDSLSARNIQLNPHFAKVYLRNYESMAQNPNEATEREYIEFMKVFSLLLRSLDVVE</sequence>
<dbReference type="OrthoDB" id="337038at2759"/>
<accession>A0A507CJS2</accession>